<dbReference type="InterPro" id="IPR036188">
    <property type="entry name" value="FAD/NAD-bd_sf"/>
</dbReference>
<evidence type="ECO:0000313" key="8">
    <source>
        <dbReference type="Proteomes" id="UP000440096"/>
    </source>
</evidence>
<dbReference type="Pfam" id="PF07992">
    <property type="entry name" value="Pyr_redox_2"/>
    <property type="match status" value="1"/>
</dbReference>
<dbReference type="RefSeq" id="WP_154757811.1">
    <property type="nucleotide sequence ID" value="NZ_WMBA01000024.1"/>
</dbReference>
<protein>
    <submittedName>
        <fullName evidence="7">FAD-dependent oxidoreductase</fullName>
    </submittedName>
</protein>
<dbReference type="SUPFAM" id="SSF51905">
    <property type="entry name" value="FAD/NAD(P)-binding domain"/>
    <property type="match status" value="1"/>
</dbReference>
<dbReference type="InterPro" id="IPR016156">
    <property type="entry name" value="FAD/NAD-linked_Rdtase_dimer_sf"/>
</dbReference>
<dbReference type="SUPFAM" id="SSF55424">
    <property type="entry name" value="FAD/NAD-linked reductases, dimerisation (C-terminal) domain"/>
    <property type="match status" value="1"/>
</dbReference>
<dbReference type="OrthoDB" id="4475657at2"/>
<dbReference type="PRINTS" id="PR00368">
    <property type="entry name" value="FADPNR"/>
</dbReference>
<comment type="caution">
    <text evidence="7">The sequence shown here is derived from an EMBL/GenBank/DDBJ whole genome shotgun (WGS) entry which is preliminary data.</text>
</comment>
<dbReference type="InterPro" id="IPR050446">
    <property type="entry name" value="FAD-oxidoreductase/Apoptosis"/>
</dbReference>
<evidence type="ECO:0000256" key="4">
    <source>
        <dbReference type="ARBA" id="ARBA00023002"/>
    </source>
</evidence>
<feature type="domain" description="FAD/NAD(P)-binding" evidence="5">
    <location>
        <begin position="4"/>
        <end position="300"/>
    </location>
</feature>
<dbReference type="EMBL" id="WMBA01000024">
    <property type="protein sequence ID" value="MTD55610.1"/>
    <property type="molecule type" value="Genomic_DNA"/>
</dbReference>
<dbReference type="GO" id="GO:0016651">
    <property type="term" value="F:oxidoreductase activity, acting on NAD(P)H"/>
    <property type="evidence" value="ECO:0007669"/>
    <property type="project" value="TreeGrafter"/>
</dbReference>
<organism evidence="7 8">
    <name type="scientific">Amycolatopsis pithecellobii</name>
    <dbReference type="NCBI Taxonomy" id="664692"/>
    <lineage>
        <taxon>Bacteria</taxon>
        <taxon>Bacillati</taxon>
        <taxon>Actinomycetota</taxon>
        <taxon>Actinomycetes</taxon>
        <taxon>Pseudonocardiales</taxon>
        <taxon>Pseudonocardiaceae</taxon>
        <taxon>Amycolatopsis</taxon>
    </lineage>
</organism>
<evidence type="ECO:0000256" key="2">
    <source>
        <dbReference type="ARBA" id="ARBA00022630"/>
    </source>
</evidence>
<evidence type="ECO:0000313" key="7">
    <source>
        <dbReference type="EMBL" id="MTD55610.1"/>
    </source>
</evidence>
<dbReference type="GO" id="GO:0005737">
    <property type="term" value="C:cytoplasm"/>
    <property type="evidence" value="ECO:0007669"/>
    <property type="project" value="TreeGrafter"/>
</dbReference>
<evidence type="ECO:0000256" key="1">
    <source>
        <dbReference type="ARBA" id="ARBA00001974"/>
    </source>
</evidence>
<dbReference type="Proteomes" id="UP000440096">
    <property type="component" value="Unassembled WGS sequence"/>
</dbReference>
<keyword evidence="2" id="KW-0285">Flavoprotein</keyword>
<evidence type="ECO:0000256" key="3">
    <source>
        <dbReference type="ARBA" id="ARBA00022827"/>
    </source>
</evidence>
<evidence type="ECO:0000259" key="6">
    <source>
        <dbReference type="Pfam" id="PF14759"/>
    </source>
</evidence>
<keyword evidence="8" id="KW-1185">Reference proteome</keyword>
<dbReference type="AlphaFoldDB" id="A0A6N7Z571"/>
<sequence length="402" mass="42628">MSTLVVVGSSLAGLRAVEAARRAKFDGNIVLIGAEKHLAYDRPALSKASLVGTAPVEHLQSVDALRSELHIDVRLETTATGLQPETRTVQTSTGEVAYDSLIIASGAAPRIPSGIPALDGIVTLRTIEDSAQLRTRLRPGAHVVILGAGFIGAEVASSSRLLGAMPTIIDAAPVPLVRAVGAEIGRALASLHGRHGTPLHLATRVEEYLGRDRVEAVRLTTGEVLPADVVVVGVGAAPATGWLLGSGISLHPDDQGIVCDEFLRTSLPGVFAAGDVAHWPNAGLDATMRLENWTNAADQGVRAGTNAVTPQAMAPYRTVPYFWSDWYGQRIQFVGTAATEDVEFVSGAPQEDRFVAAVWQGDRLVGAATLNEPRKVMKLRRLIAQRGSRHHVRDLLTPVPQP</sequence>
<dbReference type="PRINTS" id="PR00411">
    <property type="entry name" value="PNDRDTASEI"/>
</dbReference>
<dbReference type="PANTHER" id="PTHR43557:SF2">
    <property type="entry name" value="RIESKE DOMAIN-CONTAINING PROTEIN-RELATED"/>
    <property type="match status" value="1"/>
</dbReference>
<dbReference type="InterPro" id="IPR023753">
    <property type="entry name" value="FAD/NAD-binding_dom"/>
</dbReference>
<name>A0A6N7Z571_9PSEU</name>
<feature type="domain" description="Reductase C-terminal" evidence="6">
    <location>
        <begin position="321"/>
        <end position="388"/>
    </location>
</feature>
<keyword evidence="4" id="KW-0560">Oxidoreductase</keyword>
<dbReference type="InterPro" id="IPR028202">
    <property type="entry name" value="Reductase_C"/>
</dbReference>
<evidence type="ECO:0000259" key="5">
    <source>
        <dbReference type="Pfam" id="PF07992"/>
    </source>
</evidence>
<dbReference type="Pfam" id="PF14759">
    <property type="entry name" value="Reductase_C"/>
    <property type="match status" value="1"/>
</dbReference>
<comment type="cofactor">
    <cofactor evidence="1">
        <name>FAD</name>
        <dbReference type="ChEBI" id="CHEBI:57692"/>
    </cofactor>
</comment>
<dbReference type="Gene3D" id="3.50.50.60">
    <property type="entry name" value="FAD/NAD(P)-binding domain"/>
    <property type="match status" value="2"/>
</dbReference>
<keyword evidence="3" id="KW-0274">FAD</keyword>
<accession>A0A6N7Z571</accession>
<dbReference type="PANTHER" id="PTHR43557">
    <property type="entry name" value="APOPTOSIS-INDUCING FACTOR 1"/>
    <property type="match status" value="1"/>
</dbReference>
<reference evidence="7 8" key="1">
    <citation type="submission" date="2019-11" db="EMBL/GenBank/DDBJ databases">
        <title>Draft genome of Amycolatopsis RM579.</title>
        <authorList>
            <person name="Duangmal K."/>
            <person name="Mingma R."/>
        </authorList>
    </citation>
    <scope>NUCLEOTIDE SEQUENCE [LARGE SCALE GENOMIC DNA]</scope>
    <source>
        <strain evidence="7 8">RM579</strain>
    </source>
</reference>
<proteinExistence type="predicted"/>
<gene>
    <name evidence="7" type="ORF">GKO32_16735</name>
</gene>
<dbReference type="Gene3D" id="3.30.390.30">
    <property type="match status" value="1"/>
</dbReference>